<feature type="transmembrane region" description="Helical" evidence="1">
    <location>
        <begin position="52"/>
        <end position="69"/>
    </location>
</feature>
<keyword evidence="1" id="KW-0812">Transmembrane</keyword>
<feature type="transmembrane region" description="Helical" evidence="1">
    <location>
        <begin position="109"/>
        <end position="131"/>
    </location>
</feature>
<comment type="caution">
    <text evidence="3">The sequence shown here is derived from an EMBL/GenBank/DDBJ whole genome shotgun (WGS) entry which is preliminary data.</text>
</comment>
<protein>
    <submittedName>
        <fullName evidence="3">DMT family transporter</fullName>
    </submittedName>
</protein>
<feature type="domain" description="EamA" evidence="2">
    <location>
        <begin position="22"/>
        <end position="154"/>
    </location>
</feature>
<organism evidence="3 4">
    <name type="scientific">Limobrevibacterium gyesilva</name>
    <dbReference type="NCBI Taxonomy" id="2991712"/>
    <lineage>
        <taxon>Bacteria</taxon>
        <taxon>Pseudomonadati</taxon>
        <taxon>Pseudomonadota</taxon>
        <taxon>Alphaproteobacteria</taxon>
        <taxon>Acetobacterales</taxon>
        <taxon>Acetobacteraceae</taxon>
        <taxon>Limobrevibacterium</taxon>
    </lineage>
</organism>
<sequence length="297" mass="31401">MSHAGPFAAALPREAAAAEYRRGALLVTGATMVWSSAGLLQRWADTDPWTTLFWRSVFAAVFLLGYLAARDGRAMPQSFRRLGWVGVAMALCFAASMICFINALSMTTVAAVIVFQAAAPLFAAALAWLALKERVSPAKLVAILVTVVGVLVMVSGTREAGRQWGDVLSALMSLTFAGTVVLARVRPDVPTTESSCLAVLIVAVASLPFAQMVVPAHDMALLAVFGFGQMGLALIMFTTGVRLIPSADAGLISVLESVLAPVWVWLVFDENPDRNTLIGGAIVVAAVLIAASRDRRV</sequence>
<reference evidence="3" key="2">
    <citation type="submission" date="2022-10" db="EMBL/GenBank/DDBJ databases">
        <authorList>
            <person name="Trinh H.N."/>
        </authorList>
    </citation>
    <scope>NUCLEOTIDE SEQUENCE</scope>
    <source>
        <strain evidence="3">RN2-1</strain>
    </source>
</reference>
<feature type="transmembrane region" description="Helical" evidence="1">
    <location>
        <begin position="274"/>
        <end position="291"/>
    </location>
</feature>
<dbReference type="GO" id="GO:0016020">
    <property type="term" value="C:membrane"/>
    <property type="evidence" value="ECO:0007669"/>
    <property type="project" value="InterPro"/>
</dbReference>
<keyword evidence="1" id="KW-1133">Transmembrane helix</keyword>
<dbReference type="SUPFAM" id="SSF103481">
    <property type="entry name" value="Multidrug resistance efflux transporter EmrE"/>
    <property type="match status" value="2"/>
</dbReference>
<dbReference type="InterPro" id="IPR000620">
    <property type="entry name" value="EamA_dom"/>
</dbReference>
<proteinExistence type="predicted"/>
<dbReference type="InterPro" id="IPR037185">
    <property type="entry name" value="EmrE-like"/>
</dbReference>
<dbReference type="Gene3D" id="1.10.3730.20">
    <property type="match status" value="1"/>
</dbReference>
<feature type="transmembrane region" description="Helical" evidence="1">
    <location>
        <begin position="81"/>
        <end position="103"/>
    </location>
</feature>
<feature type="transmembrane region" description="Helical" evidence="1">
    <location>
        <begin position="249"/>
        <end position="268"/>
    </location>
</feature>
<evidence type="ECO:0000259" key="2">
    <source>
        <dbReference type="Pfam" id="PF00892"/>
    </source>
</evidence>
<dbReference type="PANTHER" id="PTHR22911:SF135">
    <property type="entry name" value="BLR4310 PROTEIN"/>
    <property type="match status" value="1"/>
</dbReference>
<evidence type="ECO:0000256" key="1">
    <source>
        <dbReference type="SAM" id="Phobius"/>
    </source>
</evidence>
<dbReference type="EMBL" id="JAPDNT010000005">
    <property type="protein sequence ID" value="MCW3474894.1"/>
    <property type="molecule type" value="Genomic_DNA"/>
</dbReference>
<dbReference type="RefSeq" id="WP_264713551.1">
    <property type="nucleotide sequence ID" value="NZ_JAPDNT010000005.1"/>
</dbReference>
<evidence type="ECO:0000313" key="4">
    <source>
        <dbReference type="Proteomes" id="UP001165679"/>
    </source>
</evidence>
<dbReference type="Proteomes" id="UP001165679">
    <property type="component" value="Unassembled WGS sequence"/>
</dbReference>
<dbReference type="PANTHER" id="PTHR22911">
    <property type="entry name" value="ACYL-MALONYL CONDENSING ENZYME-RELATED"/>
    <property type="match status" value="1"/>
</dbReference>
<gene>
    <name evidence="3" type="ORF">OL599_09900</name>
</gene>
<feature type="transmembrane region" description="Helical" evidence="1">
    <location>
        <begin position="220"/>
        <end position="237"/>
    </location>
</feature>
<evidence type="ECO:0000313" key="3">
    <source>
        <dbReference type="EMBL" id="MCW3474894.1"/>
    </source>
</evidence>
<accession>A0AA41YKD0</accession>
<dbReference type="AlphaFoldDB" id="A0AA41YKD0"/>
<feature type="transmembrane region" description="Helical" evidence="1">
    <location>
        <begin position="138"/>
        <end position="155"/>
    </location>
</feature>
<name>A0AA41YKD0_9PROT</name>
<feature type="transmembrane region" description="Helical" evidence="1">
    <location>
        <begin position="167"/>
        <end position="185"/>
    </location>
</feature>
<feature type="transmembrane region" description="Helical" evidence="1">
    <location>
        <begin position="197"/>
        <end position="214"/>
    </location>
</feature>
<dbReference type="Pfam" id="PF00892">
    <property type="entry name" value="EamA"/>
    <property type="match status" value="2"/>
</dbReference>
<reference evidence="3" key="1">
    <citation type="submission" date="2022-09" db="EMBL/GenBank/DDBJ databases">
        <title>Rhodovastum sp. nov. RN2-1 isolated from soil in Seongnam, South Korea.</title>
        <authorList>
            <person name="Le N.T."/>
        </authorList>
    </citation>
    <scope>NUCLEOTIDE SEQUENCE</scope>
    <source>
        <strain evidence="3">RN2-1</strain>
    </source>
</reference>
<keyword evidence="4" id="KW-1185">Reference proteome</keyword>
<keyword evidence="1" id="KW-0472">Membrane</keyword>
<feature type="domain" description="EamA" evidence="2">
    <location>
        <begin position="164"/>
        <end position="290"/>
    </location>
</feature>